<sequence length="52" mass="5768">MKTHESQASKSGSKGQQRRGPEPLMQVHENRYMKCAGVAGLRVRAALITDEK</sequence>
<proteinExistence type="predicted"/>
<gene>
    <name evidence="2" type="ORF">CKS_1165</name>
</gene>
<dbReference type="PATRIC" id="fig|660596.6.peg.3991"/>
<reference evidence="2 3" key="1">
    <citation type="journal article" date="2012" name="Mol. Microbiol.">
        <title>The genetic and structural basis of two distinct terminal side branch residues in stewartan and amylovoran exopolysaccharides and their potential role in host adaptation.</title>
        <authorList>
            <person name="Wang X."/>
            <person name="Yang F."/>
            <person name="von Bodman S.B."/>
        </authorList>
    </citation>
    <scope>NUCLEOTIDE SEQUENCE [LARGE SCALE GENOMIC DNA]</scope>
    <source>
        <strain evidence="2 3">DC283</strain>
    </source>
</reference>
<comment type="caution">
    <text evidence="2">The sequence shown here is derived from an EMBL/GenBank/DDBJ whole genome shotgun (WGS) entry which is preliminary data.</text>
</comment>
<evidence type="ECO:0000313" key="2">
    <source>
        <dbReference type="EMBL" id="EHT98866.1"/>
    </source>
</evidence>
<evidence type="ECO:0000256" key="1">
    <source>
        <dbReference type="SAM" id="MobiDB-lite"/>
    </source>
</evidence>
<dbReference type="Proteomes" id="UP000005050">
    <property type="component" value="Unassembled WGS sequence"/>
</dbReference>
<feature type="region of interest" description="Disordered" evidence="1">
    <location>
        <begin position="1"/>
        <end position="25"/>
    </location>
</feature>
<evidence type="ECO:0000313" key="3">
    <source>
        <dbReference type="Proteomes" id="UP000005050"/>
    </source>
</evidence>
<dbReference type="EMBL" id="AHIE01000032">
    <property type="protein sequence ID" value="EHT98866.1"/>
    <property type="molecule type" value="Genomic_DNA"/>
</dbReference>
<dbReference type="AlphaFoldDB" id="H3RIA4"/>
<dbReference type="RefSeq" id="WP_006121230.1">
    <property type="nucleotide sequence ID" value="NZ_AHIE01000032.1"/>
</dbReference>
<organism evidence="2 3">
    <name type="scientific">Pantoea stewartii subsp. stewartii DC283</name>
    <dbReference type="NCBI Taxonomy" id="660596"/>
    <lineage>
        <taxon>Bacteria</taxon>
        <taxon>Pseudomonadati</taxon>
        <taxon>Pseudomonadota</taxon>
        <taxon>Gammaproteobacteria</taxon>
        <taxon>Enterobacterales</taxon>
        <taxon>Erwiniaceae</taxon>
        <taxon>Pantoea</taxon>
    </lineage>
</organism>
<name>H3RIA4_PANSE</name>
<accession>H3RIA4</accession>
<protein>
    <submittedName>
        <fullName evidence="2">Uncharacterized protein</fullName>
    </submittedName>
</protein>